<evidence type="ECO:0000259" key="1">
    <source>
        <dbReference type="Pfam" id="PF12674"/>
    </source>
</evidence>
<organism evidence="2 3">
    <name type="scientific">Iocasia fonsfrigidae</name>
    <dbReference type="NCBI Taxonomy" id="2682810"/>
    <lineage>
        <taxon>Bacteria</taxon>
        <taxon>Bacillati</taxon>
        <taxon>Bacillota</taxon>
        <taxon>Clostridia</taxon>
        <taxon>Halanaerobiales</taxon>
        <taxon>Halanaerobiaceae</taxon>
        <taxon>Iocasia</taxon>
    </lineage>
</organism>
<feature type="domain" description="Putative zinc ribbon" evidence="1">
    <location>
        <begin position="5"/>
        <end position="77"/>
    </location>
</feature>
<keyword evidence="3" id="KW-1185">Reference proteome</keyword>
<protein>
    <recommendedName>
        <fullName evidence="1">Putative zinc ribbon domain-containing protein</fullName>
    </recommendedName>
</protein>
<reference evidence="2" key="1">
    <citation type="submission" date="2019-12" db="EMBL/GenBank/DDBJ databases">
        <authorList>
            <person name="zhang j."/>
            <person name="sun C.M."/>
        </authorList>
    </citation>
    <scope>NUCLEOTIDE SEQUENCE</scope>
    <source>
        <strain evidence="2">NS-1</strain>
    </source>
</reference>
<dbReference type="InterPro" id="IPR025868">
    <property type="entry name" value="Zn_ribbon_dom_put"/>
</dbReference>
<dbReference type="EMBL" id="CP046640">
    <property type="protein sequence ID" value="QTL99688.1"/>
    <property type="molecule type" value="Genomic_DNA"/>
</dbReference>
<accession>A0A8A7KIR0</accession>
<evidence type="ECO:0000313" key="2">
    <source>
        <dbReference type="EMBL" id="QTL99688.1"/>
    </source>
</evidence>
<dbReference type="Pfam" id="PF12674">
    <property type="entry name" value="Zn_ribbon_2"/>
    <property type="match status" value="1"/>
</dbReference>
<sequence>MDMKYCLSCGMPLSPEISHQKTDKYCQYCTDENGSLKSREECQAGIAQWLQSITPEDKEANYMKRADHYLKSMPAWQNKI</sequence>
<proteinExistence type="predicted"/>
<dbReference type="Proteomes" id="UP000665020">
    <property type="component" value="Chromosome"/>
</dbReference>
<dbReference type="KEGG" id="ifn:GM661_17880"/>
<dbReference type="RefSeq" id="WP_230868015.1">
    <property type="nucleotide sequence ID" value="NZ_CP046640.1"/>
</dbReference>
<evidence type="ECO:0000313" key="3">
    <source>
        <dbReference type="Proteomes" id="UP000665020"/>
    </source>
</evidence>
<dbReference type="AlphaFoldDB" id="A0A8A7KIR0"/>
<name>A0A8A7KIR0_9FIRM</name>
<gene>
    <name evidence="2" type="ORF">GM661_17880</name>
</gene>